<dbReference type="GO" id="GO:0046872">
    <property type="term" value="F:metal ion binding"/>
    <property type="evidence" value="ECO:0007669"/>
    <property type="project" value="InterPro"/>
</dbReference>
<dbReference type="Pfam" id="PF25137">
    <property type="entry name" value="ADH_Fe_C"/>
    <property type="match status" value="1"/>
</dbReference>
<dbReference type="InterPro" id="IPR001670">
    <property type="entry name" value="ADH_Fe/GldA"/>
</dbReference>
<dbReference type="FunFam" id="3.40.50.1970:FF:000003">
    <property type="entry name" value="Alcohol dehydrogenase, iron-containing"/>
    <property type="match status" value="1"/>
</dbReference>
<evidence type="ECO:0000313" key="4">
    <source>
        <dbReference type="EMBL" id="OOP72888.1"/>
    </source>
</evidence>
<dbReference type="PANTHER" id="PTHR11496">
    <property type="entry name" value="ALCOHOL DEHYDROGENASE"/>
    <property type="match status" value="1"/>
</dbReference>
<keyword evidence="1" id="KW-0560">Oxidoreductase</keyword>
<evidence type="ECO:0000259" key="2">
    <source>
        <dbReference type="Pfam" id="PF00465"/>
    </source>
</evidence>
<protein>
    <submittedName>
        <fullName evidence="4">Alcohol dehydrogenase</fullName>
    </submittedName>
</protein>
<organism evidence="4 5">
    <name type="scientific">Clostridium beijerinckii</name>
    <name type="common">Clostridium MP</name>
    <dbReference type="NCBI Taxonomy" id="1520"/>
    <lineage>
        <taxon>Bacteria</taxon>
        <taxon>Bacillati</taxon>
        <taxon>Bacillota</taxon>
        <taxon>Clostridia</taxon>
        <taxon>Eubacteriales</taxon>
        <taxon>Clostridiaceae</taxon>
        <taxon>Clostridium</taxon>
    </lineage>
</organism>
<dbReference type="Proteomes" id="UP000190959">
    <property type="component" value="Unassembled WGS sequence"/>
</dbReference>
<dbReference type="RefSeq" id="WP_008423956.1">
    <property type="nucleotide sequence ID" value="NZ_MWMH01000004.1"/>
</dbReference>
<dbReference type="SUPFAM" id="SSF56796">
    <property type="entry name" value="Dehydroquinate synthase-like"/>
    <property type="match status" value="1"/>
</dbReference>
<comment type="caution">
    <text evidence="4">The sequence shown here is derived from an EMBL/GenBank/DDBJ whole genome shotgun (WGS) entry which is preliminary data.</text>
</comment>
<feature type="domain" description="Fe-containing alcohol dehydrogenase-like C-terminal" evidence="3">
    <location>
        <begin position="188"/>
        <end position="375"/>
    </location>
</feature>
<dbReference type="GO" id="GO:0004022">
    <property type="term" value="F:alcohol dehydrogenase (NAD+) activity"/>
    <property type="evidence" value="ECO:0007669"/>
    <property type="project" value="UniProtKB-ARBA"/>
</dbReference>
<dbReference type="Pfam" id="PF00465">
    <property type="entry name" value="Fe-ADH"/>
    <property type="match status" value="1"/>
</dbReference>
<dbReference type="InterPro" id="IPR056798">
    <property type="entry name" value="ADH_Fe_C"/>
</dbReference>
<gene>
    <name evidence="4" type="ORF">CBEIBR21_13815</name>
</gene>
<dbReference type="InterPro" id="IPR039697">
    <property type="entry name" value="Alcohol_dehydrogenase_Fe"/>
</dbReference>
<evidence type="ECO:0000313" key="5">
    <source>
        <dbReference type="Proteomes" id="UP000190959"/>
    </source>
</evidence>
<dbReference type="PANTHER" id="PTHR11496:SF104">
    <property type="entry name" value="3-DEOXY-ALPHA-D-MANNO-OCTULOSONATE 8-OXIDASE"/>
    <property type="match status" value="1"/>
</dbReference>
<dbReference type="Gene3D" id="3.40.50.1970">
    <property type="match status" value="1"/>
</dbReference>
<dbReference type="EMBL" id="MWMH01000004">
    <property type="protein sequence ID" value="OOP72888.1"/>
    <property type="molecule type" value="Genomic_DNA"/>
</dbReference>
<dbReference type="CDD" id="cd08185">
    <property type="entry name" value="Fe-ADH-like"/>
    <property type="match status" value="1"/>
</dbReference>
<dbReference type="AlphaFoldDB" id="A0A1S9N5V1"/>
<name>A0A1S9N5V1_CLOBE</name>
<dbReference type="Gene3D" id="1.20.1090.10">
    <property type="entry name" value="Dehydroquinate synthase-like - alpha domain"/>
    <property type="match status" value="1"/>
</dbReference>
<feature type="domain" description="Alcohol dehydrogenase iron-type/glycerol dehydrogenase GldA" evidence="2">
    <location>
        <begin position="8"/>
        <end position="175"/>
    </location>
</feature>
<evidence type="ECO:0000256" key="1">
    <source>
        <dbReference type="ARBA" id="ARBA00023002"/>
    </source>
</evidence>
<proteinExistence type="predicted"/>
<reference evidence="4 5" key="1">
    <citation type="submission" date="2017-02" db="EMBL/GenBank/DDBJ databases">
        <title>Genome sequence of Clostridium beijerinckii Br21.</title>
        <authorList>
            <person name="Fonseca B.C."/>
            <person name="Guazzaroni M.E."/>
            <person name="Riano-Pachon D.M."/>
            <person name="Reginatto V."/>
        </authorList>
    </citation>
    <scope>NUCLEOTIDE SEQUENCE [LARGE SCALE GENOMIC DNA]</scope>
    <source>
        <strain evidence="4 5">Br21</strain>
    </source>
</reference>
<sequence length="377" mass="40970">MKFDYNLPVNLIFGRGRVNEVGQIASKYGSKALIVTGHSSTKKSGLLDRTITYLKNANIYCIVFDKVSQNPLTTTAYEGAQIAKNKKCDVIIGLGGGSIMDCAKAIAFICKNDGDINDYIFGRLKSDEALPIILIPTTCGTGSEGNGFAVLTNRGNGDKKSLRCNAIVASASIIDSECMMTMPKSILASVGFDALCHCMEAYISRIAQPISDMISLQGIELIGKYLVPLYEGSDDPKAWDAISLASTFGGMAINTAGVTLPHGMEHPASGLRNIVHGKGLAALIPVVFEESIKECPEKFADISRRLGGKDENDCVEKIKELLERLDLTTTLSKQGIKEDDVDWMVENCFKVSSAGINYHPVTFNHEDIKRMYLKSLY</sequence>
<accession>A0A1S9N5V1</accession>
<evidence type="ECO:0000259" key="3">
    <source>
        <dbReference type="Pfam" id="PF25137"/>
    </source>
</evidence>